<accession>A0A2N5ZME2</accession>
<dbReference type="EMBL" id="PKTG01000019">
    <property type="protein sequence ID" value="PLX19773.1"/>
    <property type="molecule type" value="Genomic_DNA"/>
</dbReference>
<evidence type="ECO:0000259" key="3">
    <source>
        <dbReference type="PROSITE" id="PS50801"/>
    </source>
</evidence>
<protein>
    <recommendedName>
        <fullName evidence="2">Anti-sigma factor antagonist</fullName>
    </recommendedName>
</protein>
<dbReference type="InterPro" id="IPR002645">
    <property type="entry name" value="STAS_dom"/>
</dbReference>
<feature type="domain" description="STAS" evidence="3">
    <location>
        <begin position="2"/>
        <end position="93"/>
    </location>
</feature>
<dbReference type="AlphaFoldDB" id="A0A2N5ZME2"/>
<dbReference type="NCBIfam" id="TIGR00377">
    <property type="entry name" value="ant_ant_sig"/>
    <property type="match status" value="1"/>
</dbReference>
<sequence>MLKIERTENPEYILVTLKGEADFNSELELRREFEDLITKKVDIVIDLEHTDYIDSVGISLFTYLKKELIKKNREMAFYRPIDSIKKVFLMTRLDLLIPILEKVEDLEKFGKEK</sequence>
<dbReference type="Proteomes" id="UP000234857">
    <property type="component" value="Unassembled WGS sequence"/>
</dbReference>
<dbReference type="Gene3D" id="3.30.750.24">
    <property type="entry name" value="STAS domain"/>
    <property type="match status" value="1"/>
</dbReference>
<proteinExistence type="inferred from homology"/>
<reference evidence="4 5" key="1">
    <citation type="submission" date="2017-11" db="EMBL/GenBank/DDBJ databases">
        <title>Genome-resolved metagenomics identifies genetic mobility, metabolic interactions, and unexpected diversity in perchlorate-reducing communities.</title>
        <authorList>
            <person name="Barnum T.P."/>
            <person name="Figueroa I.A."/>
            <person name="Carlstrom C.I."/>
            <person name="Lucas L.N."/>
            <person name="Engelbrektson A.L."/>
            <person name="Coates J.D."/>
        </authorList>
    </citation>
    <scope>NUCLEOTIDE SEQUENCE [LARGE SCALE GENOMIC DNA]</scope>
    <source>
        <strain evidence="4">BM706</strain>
    </source>
</reference>
<evidence type="ECO:0000313" key="4">
    <source>
        <dbReference type="EMBL" id="PLX19773.1"/>
    </source>
</evidence>
<comment type="similarity">
    <text evidence="1 2">Belongs to the anti-sigma-factor antagonist family.</text>
</comment>
<dbReference type="PANTHER" id="PTHR33495">
    <property type="entry name" value="ANTI-SIGMA FACTOR ANTAGONIST TM_1081-RELATED-RELATED"/>
    <property type="match status" value="1"/>
</dbReference>
<dbReference type="CDD" id="cd07043">
    <property type="entry name" value="STAS_anti-anti-sigma_factors"/>
    <property type="match status" value="1"/>
</dbReference>
<dbReference type="PROSITE" id="PS50801">
    <property type="entry name" value="STAS"/>
    <property type="match status" value="1"/>
</dbReference>
<evidence type="ECO:0000256" key="2">
    <source>
        <dbReference type="RuleBase" id="RU003749"/>
    </source>
</evidence>
<evidence type="ECO:0000256" key="1">
    <source>
        <dbReference type="ARBA" id="ARBA00009013"/>
    </source>
</evidence>
<name>A0A2N5ZME2_MUIH1</name>
<gene>
    <name evidence="4" type="ORF">C0601_01010</name>
</gene>
<evidence type="ECO:0000313" key="5">
    <source>
        <dbReference type="Proteomes" id="UP000234857"/>
    </source>
</evidence>
<comment type="caution">
    <text evidence="4">The sequence shown here is derived from an EMBL/GenBank/DDBJ whole genome shotgun (WGS) entry which is preliminary data.</text>
</comment>
<dbReference type="InterPro" id="IPR036513">
    <property type="entry name" value="STAS_dom_sf"/>
</dbReference>
<dbReference type="Pfam" id="PF01740">
    <property type="entry name" value="STAS"/>
    <property type="match status" value="1"/>
</dbReference>
<organism evidence="4 5">
    <name type="scientific">Muiribacterium halophilum</name>
    <dbReference type="NCBI Taxonomy" id="2053465"/>
    <lineage>
        <taxon>Bacteria</taxon>
        <taxon>Candidatus Muiribacteriota</taxon>
        <taxon>Candidatus Muiribacteriia</taxon>
        <taxon>Candidatus Muiribacteriales</taxon>
        <taxon>Candidatus Muiribacteriaceae</taxon>
        <taxon>Candidatus Muiribacterium</taxon>
    </lineage>
</organism>
<dbReference type="InterPro" id="IPR003658">
    <property type="entry name" value="Anti-sigma_ant"/>
</dbReference>
<dbReference type="PANTHER" id="PTHR33495:SF2">
    <property type="entry name" value="ANTI-SIGMA FACTOR ANTAGONIST TM_1081-RELATED"/>
    <property type="match status" value="1"/>
</dbReference>
<dbReference type="SUPFAM" id="SSF52091">
    <property type="entry name" value="SpoIIaa-like"/>
    <property type="match status" value="1"/>
</dbReference>
<dbReference type="GO" id="GO:0043856">
    <property type="term" value="F:anti-sigma factor antagonist activity"/>
    <property type="evidence" value="ECO:0007669"/>
    <property type="project" value="InterPro"/>
</dbReference>